<protein>
    <submittedName>
        <fullName evidence="6">Substrate-binding domain-containing protein</fullName>
    </submittedName>
</protein>
<dbReference type="Gene3D" id="3.40.50.2300">
    <property type="match status" value="2"/>
</dbReference>
<dbReference type="SMART" id="SM00354">
    <property type="entry name" value="HTH_LACI"/>
    <property type="match status" value="1"/>
</dbReference>
<dbReference type="InterPro" id="IPR028082">
    <property type="entry name" value="Peripla_BP_I"/>
</dbReference>
<dbReference type="GO" id="GO:0000976">
    <property type="term" value="F:transcription cis-regulatory region binding"/>
    <property type="evidence" value="ECO:0007669"/>
    <property type="project" value="TreeGrafter"/>
</dbReference>
<evidence type="ECO:0000256" key="1">
    <source>
        <dbReference type="ARBA" id="ARBA00022491"/>
    </source>
</evidence>
<dbReference type="EMBL" id="CP043046">
    <property type="protein sequence ID" value="QEI06009.1"/>
    <property type="molecule type" value="Genomic_DNA"/>
</dbReference>
<keyword evidence="7" id="KW-1185">Reference proteome</keyword>
<proteinExistence type="predicted"/>
<dbReference type="KEGG" id="pacr:FXN63_09295"/>
<dbReference type="Pfam" id="PF00356">
    <property type="entry name" value="LacI"/>
    <property type="match status" value="1"/>
</dbReference>
<evidence type="ECO:0000256" key="3">
    <source>
        <dbReference type="ARBA" id="ARBA00023125"/>
    </source>
</evidence>
<gene>
    <name evidence="6" type="ORF">FXN63_09295</name>
</gene>
<keyword evidence="2" id="KW-0805">Transcription regulation</keyword>
<dbReference type="InterPro" id="IPR001761">
    <property type="entry name" value="Peripla_BP/Lac1_sug-bd_dom"/>
</dbReference>
<dbReference type="Gene3D" id="1.10.260.40">
    <property type="entry name" value="lambda repressor-like DNA-binding domains"/>
    <property type="match status" value="1"/>
</dbReference>
<dbReference type="PANTHER" id="PTHR30146">
    <property type="entry name" value="LACI-RELATED TRANSCRIPTIONAL REPRESSOR"/>
    <property type="match status" value="1"/>
</dbReference>
<feature type="domain" description="HTH lacI-type" evidence="5">
    <location>
        <begin position="13"/>
        <end position="67"/>
    </location>
</feature>
<dbReference type="PANTHER" id="PTHR30146:SF148">
    <property type="entry name" value="HTH-TYPE TRANSCRIPTIONAL REPRESSOR PURR-RELATED"/>
    <property type="match status" value="1"/>
</dbReference>
<dbReference type="GO" id="GO:0003700">
    <property type="term" value="F:DNA-binding transcription factor activity"/>
    <property type="evidence" value="ECO:0007669"/>
    <property type="project" value="TreeGrafter"/>
</dbReference>
<dbReference type="OrthoDB" id="8770794at2"/>
<dbReference type="InterPro" id="IPR000843">
    <property type="entry name" value="HTH_LacI"/>
</dbReference>
<accession>A0A5C0AUB7</accession>
<evidence type="ECO:0000256" key="2">
    <source>
        <dbReference type="ARBA" id="ARBA00023015"/>
    </source>
</evidence>
<dbReference type="RefSeq" id="WP_148814392.1">
    <property type="nucleotide sequence ID" value="NZ_CP043046.1"/>
</dbReference>
<keyword evidence="4" id="KW-0804">Transcription</keyword>
<evidence type="ECO:0000313" key="6">
    <source>
        <dbReference type="EMBL" id="QEI06009.1"/>
    </source>
</evidence>
<name>A0A5C0AUB7_9BURK</name>
<organism evidence="6 7">
    <name type="scientific">Pigmentiphaga aceris</name>
    <dbReference type="NCBI Taxonomy" id="1940612"/>
    <lineage>
        <taxon>Bacteria</taxon>
        <taxon>Pseudomonadati</taxon>
        <taxon>Pseudomonadota</taxon>
        <taxon>Betaproteobacteria</taxon>
        <taxon>Burkholderiales</taxon>
        <taxon>Alcaligenaceae</taxon>
        <taxon>Pigmentiphaga</taxon>
    </lineage>
</organism>
<dbReference type="SUPFAM" id="SSF47413">
    <property type="entry name" value="lambda repressor-like DNA-binding domains"/>
    <property type="match status" value="1"/>
</dbReference>
<keyword evidence="1" id="KW-0678">Repressor</keyword>
<dbReference type="PROSITE" id="PS50932">
    <property type="entry name" value="HTH_LACI_2"/>
    <property type="match status" value="1"/>
</dbReference>
<evidence type="ECO:0000313" key="7">
    <source>
        <dbReference type="Proteomes" id="UP000325161"/>
    </source>
</evidence>
<dbReference type="InterPro" id="IPR010982">
    <property type="entry name" value="Lambda_DNA-bd_dom_sf"/>
</dbReference>
<dbReference type="Proteomes" id="UP000325161">
    <property type="component" value="Chromosome"/>
</dbReference>
<evidence type="ECO:0000256" key="4">
    <source>
        <dbReference type="ARBA" id="ARBA00023163"/>
    </source>
</evidence>
<dbReference type="SUPFAM" id="SSF53822">
    <property type="entry name" value="Periplasmic binding protein-like I"/>
    <property type="match status" value="1"/>
</dbReference>
<reference evidence="6 7" key="1">
    <citation type="submission" date="2019-08" db="EMBL/GenBank/DDBJ databases">
        <title>Amphibian skin-associated Pigmentiphaga: genome sequence and occurrence across geography and hosts.</title>
        <authorList>
            <person name="Bletz M.C."/>
            <person name="Bunk B."/>
            <person name="Sproeer C."/>
            <person name="Biwer P."/>
            <person name="Reiter S."/>
            <person name="Rabemananjara F.C.E."/>
            <person name="Schulz S."/>
            <person name="Overmann J."/>
            <person name="Vences M."/>
        </authorList>
    </citation>
    <scope>NUCLEOTIDE SEQUENCE [LARGE SCALE GENOMIC DNA]</scope>
    <source>
        <strain evidence="6 7">Mada1488</strain>
    </source>
</reference>
<evidence type="ECO:0000259" key="5">
    <source>
        <dbReference type="PROSITE" id="PS50932"/>
    </source>
</evidence>
<dbReference type="CDD" id="cd06289">
    <property type="entry name" value="PBP1_MalI-like"/>
    <property type="match status" value="1"/>
</dbReference>
<dbReference type="AlphaFoldDB" id="A0A5C0AUB7"/>
<sequence>MSQVSGPGRRTAVTLEAVAKHVQVSRATVSLVLRGSPLVAAATRERVQAAMAELGYIYNRGAAKLRASSSKVIGVLIADLSNPFFGEMTAGVDNALSGADWAVFLANTDESVAKQDSMLRRMREHGVDGVILCPAAGSDERLIHQLADWGLPCVQASRYVSLDASDCVTTDYARGMREATEHLIGLGHRRIALIGGDRQHSATSARCEGYQAAMRHAGLADDLIIGVATTRQAGADALNALLDSPEAPTAAVCYNDFVAHGAITALSDRGMLAGRDFALVGFDDMNEASFCRPPLTTVKTRPYEIGERAGQMLLARMANPDRPIDRVVFPAELVVRASCGAALGVNLANAHNARQSVGA</sequence>
<dbReference type="Pfam" id="PF00532">
    <property type="entry name" value="Peripla_BP_1"/>
    <property type="match status" value="1"/>
</dbReference>
<keyword evidence="3" id="KW-0238">DNA-binding</keyword>
<dbReference type="CDD" id="cd01392">
    <property type="entry name" value="HTH_LacI"/>
    <property type="match status" value="1"/>
</dbReference>